<evidence type="ECO:0000313" key="1">
    <source>
        <dbReference type="EMBL" id="RIA93598.1"/>
    </source>
</evidence>
<protein>
    <submittedName>
        <fullName evidence="1">Uncharacterized protein</fullName>
    </submittedName>
</protein>
<comment type="caution">
    <text evidence="1">The sequence shown here is derived from an EMBL/GenBank/DDBJ whole genome shotgun (WGS) entry which is preliminary data.</text>
</comment>
<accession>A0A397T5Q4</accession>
<dbReference type="EMBL" id="QKYT01000101">
    <property type="protein sequence ID" value="RIA93598.1"/>
    <property type="molecule type" value="Genomic_DNA"/>
</dbReference>
<evidence type="ECO:0000313" key="2">
    <source>
        <dbReference type="Proteomes" id="UP000265703"/>
    </source>
</evidence>
<name>A0A397T5Q4_9GLOM</name>
<dbReference type="AlphaFoldDB" id="A0A397T5Q4"/>
<organism evidence="1 2">
    <name type="scientific">Glomus cerebriforme</name>
    <dbReference type="NCBI Taxonomy" id="658196"/>
    <lineage>
        <taxon>Eukaryota</taxon>
        <taxon>Fungi</taxon>
        <taxon>Fungi incertae sedis</taxon>
        <taxon>Mucoromycota</taxon>
        <taxon>Glomeromycotina</taxon>
        <taxon>Glomeromycetes</taxon>
        <taxon>Glomerales</taxon>
        <taxon>Glomeraceae</taxon>
        <taxon>Glomus</taxon>
    </lineage>
</organism>
<keyword evidence="2" id="KW-1185">Reference proteome</keyword>
<dbReference type="Proteomes" id="UP000265703">
    <property type="component" value="Unassembled WGS sequence"/>
</dbReference>
<gene>
    <name evidence="1" type="ORF">C1645_819242</name>
</gene>
<reference evidence="1 2" key="1">
    <citation type="submission" date="2018-06" db="EMBL/GenBank/DDBJ databases">
        <title>Comparative genomics reveals the genomic features of Rhizophagus irregularis, R. cerebriforme, R. diaphanum and Gigaspora rosea, and their symbiotic lifestyle signature.</title>
        <authorList>
            <person name="Morin E."/>
            <person name="San Clemente H."/>
            <person name="Chen E.C.H."/>
            <person name="De La Providencia I."/>
            <person name="Hainaut M."/>
            <person name="Kuo A."/>
            <person name="Kohler A."/>
            <person name="Murat C."/>
            <person name="Tang N."/>
            <person name="Roy S."/>
            <person name="Loubradou J."/>
            <person name="Henrissat B."/>
            <person name="Grigoriev I.V."/>
            <person name="Corradi N."/>
            <person name="Roux C."/>
            <person name="Martin F.M."/>
        </authorList>
    </citation>
    <scope>NUCLEOTIDE SEQUENCE [LARGE SCALE GENOMIC DNA]</scope>
    <source>
        <strain evidence="1 2">DAOM 227022</strain>
    </source>
</reference>
<feature type="non-terminal residue" evidence="1">
    <location>
        <position position="112"/>
    </location>
</feature>
<proteinExistence type="predicted"/>
<sequence>MRVRPVDATEREIKLRDEFSVTLAEILTSIKAIDLIPIMIDIGAKSVYIPRTPNNMYSQKPYANFYFPSAELRDAAEERTIGWEGRSLRWNDWNEHPKLCHACGKFDHIRKA</sequence>